<sequence length="175" mass="20385">MQIFLGTVTENDYPVIAHLKDKKDSEGLFEGEYYEDSLRELRRLPNYNHDFEMIARTDDNEIVGHILMMQELIRNEEDIQRPLMIRSLSVKEDYREYGIGKALVEAVESRAKEAGYNEIIVEGEPDYFRSLGFIPLSNFSVEVPEGEDIDQYSVYLLWDTLDAHPQGQLIFENEV</sequence>
<dbReference type="Pfam" id="PF00583">
    <property type="entry name" value="Acetyltransf_1"/>
    <property type="match status" value="1"/>
</dbReference>
<protein>
    <recommendedName>
        <fullName evidence="1">N-acetyltransferase domain-containing protein</fullName>
    </recommendedName>
</protein>
<dbReference type="PROSITE" id="PS51186">
    <property type="entry name" value="GNAT"/>
    <property type="match status" value="1"/>
</dbReference>
<gene>
    <name evidence="2" type="ORF">SSIM_01575</name>
</gene>
<dbReference type="InterPro" id="IPR000182">
    <property type="entry name" value="GNAT_dom"/>
</dbReference>
<dbReference type="SUPFAM" id="SSF55729">
    <property type="entry name" value="Acyl-CoA N-acyltransferases (Nat)"/>
    <property type="match status" value="1"/>
</dbReference>
<feature type="domain" description="N-acetyltransferase" evidence="1">
    <location>
        <begin position="3"/>
        <end position="162"/>
    </location>
</feature>
<evidence type="ECO:0000259" key="1">
    <source>
        <dbReference type="PROSITE" id="PS51186"/>
    </source>
</evidence>
<dbReference type="CDD" id="cd04301">
    <property type="entry name" value="NAT_SF"/>
    <property type="match status" value="1"/>
</dbReference>
<name>A0ABP2YZA3_STASI</name>
<dbReference type="Proteomes" id="UP000017131">
    <property type="component" value="Unassembled WGS sequence"/>
</dbReference>
<reference evidence="2 3" key="1">
    <citation type="journal article" date="2013" name="Genome Announc.">
        <title>Draft Genome Sequence of Staphylococcus simulans UMC-CNS-990, Isolated from a Case of Chronic Bovine Mastitis.</title>
        <authorList>
            <person name="Calcutt M.J."/>
            <person name="Foecking M.F."/>
            <person name="Hsieh H.Y."/>
            <person name="Perry J."/>
            <person name="Stewart G.C."/>
            <person name="Middleton J.R."/>
        </authorList>
    </citation>
    <scope>NUCLEOTIDE SEQUENCE [LARGE SCALE GENOMIC DNA]</scope>
    <source>
        <strain evidence="2 3">UMC-CNS-990</strain>
    </source>
</reference>
<comment type="caution">
    <text evidence="2">The sequence shown here is derived from an EMBL/GenBank/DDBJ whole genome shotgun (WGS) entry which is preliminary data.</text>
</comment>
<dbReference type="InterPro" id="IPR016181">
    <property type="entry name" value="Acyl_CoA_acyltransferase"/>
</dbReference>
<keyword evidence="3" id="KW-1185">Reference proteome</keyword>
<accession>A0ABP2YZA3</accession>
<evidence type="ECO:0000313" key="2">
    <source>
        <dbReference type="EMBL" id="ERS94812.1"/>
    </source>
</evidence>
<dbReference type="GeneID" id="77332647"/>
<organism evidence="2 3">
    <name type="scientific">Staphylococcus simulans UMC-CNS-990</name>
    <dbReference type="NCBI Taxonomy" id="1405498"/>
    <lineage>
        <taxon>Bacteria</taxon>
        <taxon>Bacillati</taxon>
        <taxon>Bacillota</taxon>
        <taxon>Bacilli</taxon>
        <taxon>Bacillales</taxon>
        <taxon>Staphylococcaceae</taxon>
        <taxon>Staphylococcus</taxon>
    </lineage>
</organism>
<proteinExistence type="predicted"/>
<evidence type="ECO:0000313" key="3">
    <source>
        <dbReference type="Proteomes" id="UP000017131"/>
    </source>
</evidence>
<dbReference type="EMBL" id="AXDY01000001">
    <property type="protein sequence ID" value="ERS94812.1"/>
    <property type="molecule type" value="Genomic_DNA"/>
</dbReference>
<dbReference type="RefSeq" id="WP_002480396.1">
    <property type="nucleotide sequence ID" value="NZ_AXDY01000001.1"/>
</dbReference>
<dbReference type="Gene3D" id="3.40.630.30">
    <property type="match status" value="1"/>
</dbReference>